<dbReference type="AlphaFoldDB" id="A0A6I9PU53"/>
<evidence type="ECO:0000256" key="3">
    <source>
        <dbReference type="ARBA" id="ARBA00022491"/>
    </source>
</evidence>
<keyword evidence="3" id="KW-0678">Repressor</keyword>
<dbReference type="CDD" id="cd14456">
    <property type="entry name" value="Menin"/>
    <property type="match status" value="1"/>
</dbReference>
<dbReference type="GO" id="GO:0035097">
    <property type="term" value="C:histone methyltransferase complex"/>
    <property type="evidence" value="ECO:0007669"/>
    <property type="project" value="TreeGrafter"/>
</dbReference>
<evidence type="ECO:0000313" key="11">
    <source>
        <dbReference type="RefSeq" id="XP_010791300.1"/>
    </source>
</evidence>
<dbReference type="GO" id="GO:0008285">
    <property type="term" value="P:negative regulation of cell population proliferation"/>
    <property type="evidence" value="ECO:0007669"/>
    <property type="project" value="TreeGrafter"/>
</dbReference>
<organism evidence="10 11">
    <name type="scientific">Notothenia coriiceps</name>
    <name type="common">black rockcod</name>
    <dbReference type="NCBI Taxonomy" id="8208"/>
    <lineage>
        <taxon>Eukaryota</taxon>
        <taxon>Metazoa</taxon>
        <taxon>Chordata</taxon>
        <taxon>Craniata</taxon>
        <taxon>Vertebrata</taxon>
        <taxon>Euteleostomi</taxon>
        <taxon>Actinopterygii</taxon>
        <taxon>Neopterygii</taxon>
        <taxon>Teleostei</taxon>
        <taxon>Neoteleostei</taxon>
        <taxon>Acanthomorphata</taxon>
        <taxon>Eupercaria</taxon>
        <taxon>Perciformes</taxon>
        <taxon>Notothenioidei</taxon>
        <taxon>Nototheniidae</taxon>
        <taxon>Notothenia</taxon>
    </lineage>
</organism>
<keyword evidence="6" id="KW-0805">Transcription regulation</keyword>
<keyword evidence="4" id="KW-0597">Phosphoprotein</keyword>
<sequence>MGLHSTQKKHFPLRGIDGVVQLFDSELHKPEPDLALLSLVLGFVEHFLAVNRVVPINVPGVRFEPLEADCPNSCFPTVELGMISALYERFTAQIRGAVDLSQYRRTGSGSSRELVKKVSDVIWNSLSRSYFKDRAHIQSLFSLITGTKLDSSGVAFAVVAACQVLGLKDVHLALSEDHAWVIFSKNGEETAEVTWHGKGNEDRRGQTVTAGVSEKKLLWLLYDRGDLDRYPMAMGTLADLEDQEPIPDKESPLQIHLKAVGSAQKFYNNEHIYPYMYLAGFHYRHRDVREALKCWSEAAQVMQDSDSGDRKLT</sequence>
<keyword evidence="9" id="KW-0539">Nucleus</keyword>
<keyword evidence="7" id="KW-0238">DNA-binding</keyword>
<dbReference type="GO" id="GO:0000403">
    <property type="term" value="F:Y-form DNA binding"/>
    <property type="evidence" value="ECO:0007669"/>
    <property type="project" value="TreeGrafter"/>
</dbReference>
<evidence type="ECO:0000256" key="4">
    <source>
        <dbReference type="ARBA" id="ARBA00022553"/>
    </source>
</evidence>
<dbReference type="GO" id="GO:0006357">
    <property type="term" value="P:regulation of transcription by RNA polymerase II"/>
    <property type="evidence" value="ECO:0007669"/>
    <property type="project" value="TreeGrafter"/>
</dbReference>
<evidence type="ECO:0000256" key="2">
    <source>
        <dbReference type="ARBA" id="ARBA00021162"/>
    </source>
</evidence>
<dbReference type="GO" id="GO:0000785">
    <property type="term" value="C:chromatin"/>
    <property type="evidence" value="ECO:0007669"/>
    <property type="project" value="TreeGrafter"/>
</dbReference>
<dbReference type="RefSeq" id="XP_010791300.1">
    <property type="nucleotide sequence ID" value="XM_010792998.1"/>
</dbReference>
<dbReference type="KEGG" id="ncc:104964257"/>
<evidence type="ECO:0000313" key="10">
    <source>
        <dbReference type="Proteomes" id="UP000504611"/>
    </source>
</evidence>
<feature type="non-terminal residue" evidence="11">
    <location>
        <position position="313"/>
    </location>
</feature>
<dbReference type="GO" id="GO:0006325">
    <property type="term" value="P:chromatin organization"/>
    <property type="evidence" value="ECO:0007669"/>
    <property type="project" value="UniProtKB-KW"/>
</dbReference>
<dbReference type="GO" id="GO:0000976">
    <property type="term" value="F:transcription cis-regulatory region binding"/>
    <property type="evidence" value="ECO:0007669"/>
    <property type="project" value="TreeGrafter"/>
</dbReference>
<dbReference type="GO" id="GO:0045786">
    <property type="term" value="P:negative regulation of cell cycle"/>
    <property type="evidence" value="ECO:0007669"/>
    <property type="project" value="TreeGrafter"/>
</dbReference>
<evidence type="ECO:0000256" key="9">
    <source>
        <dbReference type="ARBA" id="ARBA00023242"/>
    </source>
</evidence>
<gene>
    <name evidence="11" type="primary">LOC104964257</name>
</gene>
<evidence type="ECO:0000256" key="7">
    <source>
        <dbReference type="ARBA" id="ARBA00023125"/>
    </source>
</evidence>
<keyword evidence="8" id="KW-0804">Transcription</keyword>
<dbReference type="GeneID" id="104964257"/>
<evidence type="ECO:0000256" key="6">
    <source>
        <dbReference type="ARBA" id="ARBA00023015"/>
    </source>
</evidence>
<dbReference type="PANTHER" id="PTHR12693">
    <property type="entry name" value="MENIN"/>
    <property type="match status" value="1"/>
</dbReference>
<keyword evidence="5" id="KW-0156">Chromatin regulator</keyword>
<evidence type="ECO:0000256" key="8">
    <source>
        <dbReference type="ARBA" id="ARBA00023163"/>
    </source>
</evidence>
<dbReference type="Pfam" id="PF05053">
    <property type="entry name" value="Menin"/>
    <property type="match status" value="1"/>
</dbReference>
<dbReference type="OrthoDB" id="5962932at2759"/>
<dbReference type="Proteomes" id="UP000504611">
    <property type="component" value="Unplaced"/>
</dbReference>
<evidence type="ECO:0000256" key="5">
    <source>
        <dbReference type="ARBA" id="ARBA00022853"/>
    </source>
</evidence>
<dbReference type="PANTHER" id="PTHR12693:SF3">
    <property type="entry name" value="MENIN"/>
    <property type="match status" value="1"/>
</dbReference>
<name>A0A6I9PU53_9TELE</name>
<protein>
    <recommendedName>
        <fullName evidence="2">Menin</fullName>
    </recommendedName>
</protein>
<reference evidence="11" key="1">
    <citation type="submission" date="2025-08" db="UniProtKB">
        <authorList>
            <consortium name="RefSeq"/>
        </authorList>
    </citation>
    <scope>IDENTIFICATION</scope>
    <source>
        <tissue evidence="11">Muscle</tissue>
    </source>
</reference>
<dbReference type="InterPro" id="IPR007747">
    <property type="entry name" value="Menin"/>
</dbReference>
<comment type="subcellular location">
    <subcellularLocation>
        <location evidence="1">Nucleus</location>
    </subcellularLocation>
</comment>
<evidence type="ECO:0000256" key="1">
    <source>
        <dbReference type="ARBA" id="ARBA00004123"/>
    </source>
</evidence>
<proteinExistence type="predicted"/>
<dbReference type="GO" id="GO:0003682">
    <property type="term" value="F:chromatin binding"/>
    <property type="evidence" value="ECO:0007669"/>
    <property type="project" value="TreeGrafter"/>
</dbReference>
<accession>A0A6I9PU53</accession>
<keyword evidence="10" id="KW-1185">Reference proteome</keyword>